<dbReference type="GO" id="GO:0003684">
    <property type="term" value="F:damaged DNA binding"/>
    <property type="evidence" value="ECO:0007669"/>
    <property type="project" value="InterPro"/>
</dbReference>
<dbReference type="GO" id="GO:0140078">
    <property type="term" value="F:class I DNA-(apurinic or apyrimidinic site) endonuclease activity"/>
    <property type="evidence" value="ECO:0007669"/>
    <property type="project" value="UniProtKB-EC"/>
</dbReference>
<dbReference type="Pfam" id="PF06827">
    <property type="entry name" value="zf-FPG_IleRS"/>
    <property type="match status" value="1"/>
</dbReference>
<dbReference type="Proteomes" id="UP000234748">
    <property type="component" value="Unassembled WGS sequence"/>
</dbReference>
<evidence type="ECO:0000256" key="6">
    <source>
        <dbReference type="ARBA" id="ARBA00016240"/>
    </source>
</evidence>
<keyword evidence="7" id="KW-0479">Metal-binding</keyword>
<dbReference type="Gene3D" id="3.20.190.10">
    <property type="entry name" value="MutM-like, N-terminal"/>
    <property type="match status" value="1"/>
</dbReference>
<dbReference type="SMART" id="SM00898">
    <property type="entry name" value="Fapy_DNA_glyco"/>
    <property type="match status" value="1"/>
</dbReference>
<evidence type="ECO:0000259" key="22">
    <source>
        <dbReference type="PROSITE" id="PS51068"/>
    </source>
</evidence>
<keyword evidence="24" id="KW-1185">Reference proteome</keyword>
<comment type="catalytic activity">
    <reaction evidence="1">
        <text>Hydrolysis of DNA containing ring-opened 7-methylguanine residues, releasing 2,6-diamino-4-hydroxy-5-(N-methyl)formamidopyrimidine.</text>
        <dbReference type="EC" id="3.2.2.23"/>
    </reaction>
</comment>
<keyword evidence="12" id="KW-0238">DNA-binding</keyword>
<dbReference type="PROSITE" id="PS51068">
    <property type="entry name" value="FPG_CAT"/>
    <property type="match status" value="1"/>
</dbReference>
<dbReference type="PANTHER" id="PTHR22993:SF9">
    <property type="entry name" value="FORMAMIDOPYRIMIDINE-DNA GLYCOSYLASE"/>
    <property type="match status" value="1"/>
</dbReference>
<keyword evidence="20" id="KW-0472">Membrane</keyword>
<dbReference type="InterPro" id="IPR015886">
    <property type="entry name" value="H2TH_FPG"/>
</dbReference>
<dbReference type="InterPro" id="IPR012319">
    <property type="entry name" value="FPG_cat"/>
</dbReference>
<keyword evidence="11" id="KW-0862">Zinc</keyword>
<dbReference type="GO" id="GO:0003690">
    <property type="term" value="F:double-stranded DNA binding"/>
    <property type="evidence" value="ECO:0007669"/>
    <property type="project" value="UniProtKB-ARBA"/>
</dbReference>
<name>A0A2N5M8B5_9BACI</name>
<dbReference type="PANTHER" id="PTHR22993">
    <property type="entry name" value="FORMAMIDOPYRIMIDINE-DNA GLYCOSYLASE"/>
    <property type="match status" value="1"/>
</dbReference>
<dbReference type="InterPro" id="IPR010663">
    <property type="entry name" value="Znf_FPG/IleRS"/>
</dbReference>
<keyword evidence="14" id="KW-0456">Lyase</keyword>
<dbReference type="InterPro" id="IPR035937">
    <property type="entry name" value="FPG_N"/>
</dbReference>
<accession>A0A2N5M8B5</accession>
<dbReference type="Pfam" id="PF06831">
    <property type="entry name" value="H2TH"/>
    <property type="match status" value="1"/>
</dbReference>
<feature type="domain" description="Formamidopyrimidine-DNA glycosylase catalytic" evidence="22">
    <location>
        <begin position="2"/>
        <end position="100"/>
    </location>
</feature>
<evidence type="ECO:0000256" key="20">
    <source>
        <dbReference type="SAM" id="Phobius"/>
    </source>
</evidence>
<keyword evidence="8" id="KW-0227">DNA damage</keyword>
<evidence type="ECO:0000256" key="9">
    <source>
        <dbReference type="ARBA" id="ARBA00022771"/>
    </source>
</evidence>
<dbReference type="GO" id="GO:0034039">
    <property type="term" value="F:8-oxo-7,8-dihydroguanine DNA N-glycosylase activity"/>
    <property type="evidence" value="ECO:0007669"/>
    <property type="project" value="TreeGrafter"/>
</dbReference>
<evidence type="ECO:0000313" key="24">
    <source>
        <dbReference type="Proteomes" id="UP000234748"/>
    </source>
</evidence>
<evidence type="ECO:0000256" key="11">
    <source>
        <dbReference type="ARBA" id="ARBA00022833"/>
    </source>
</evidence>
<keyword evidence="20" id="KW-0812">Transmembrane</keyword>
<keyword evidence="10" id="KW-0378">Hydrolase</keyword>
<protein>
    <recommendedName>
        <fullName evidence="6">Formamidopyrimidine-DNA glycosylase</fullName>
        <ecNumber evidence="4">3.2.2.23</ecNumber>
        <ecNumber evidence="5">4.2.99.18</ecNumber>
    </recommendedName>
    <alternativeName>
        <fullName evidence="17">DNA-(apurinic or apyrimidinic site) lyase MutM</fullName>
    </alternativeName>
</protein>
<dbReference type="Gene3D" id="1.10.8.50">
    <property type="match status" value="1"/>
</dbReference>
<evidence type="ECO:0000256" key="19">
    <source>
        <dbReference type="PROSITE-ProRule" id="PRU00391"/>
    </source>
</evidence>
<evidence type="ECO:0000256" key="18">
    <source>
        <dbReference type="ARBA" id="ARBA00044632"/>
    </source>
</evidence>
<proteinExistence type="inferred from homology"/>
<evidence type="ECO:0000256" key="3">
    <source>
        <dbReference type="ARBA" id="ARBA00009409"/>
    </source>
</evidence>
<keyword evidence="23" id="KW-0540">Nuclease</keyword>
<comment type="similarity">
    <text evidence="3">Belongs to the FPG family.</text>
</comment>
<evidence type="ECO:0000256" key="8">
    <source>
        <dbReference type="ARBA" id="ARBA00022763"/>
    </source>
</evidence>
<dbReference type="FunFam" id="1.10.8.50:FF:000003">
    <property type="entry name" value="Formamidopyrimidine-DNA glycosylase"/>
    <property type="match status" value="1"/>
</dbReference>
<evidence type="ECO:0000256" key="10">
    <source>
        <dbReference type="ARBA" id="ARBA00022801"/>
    </source>
</evidence>
<evidence type="ECO:0000256" key="1">
    <source>
        <dbReference type="ARBA" id="ARBA00001668"/>
    </source>
</evidence>
<feature type="transmembrane region" description="Helical" evidence="20">
    <location>
        <begin position="60"/>
        <end position="82"/>
    </location>
</feature>
<evidence type="ECO:0000256" key="13">
    <source>
        <dbReference type="ARBA" id="ARBA00023204"/>
    </source>
</evidence>
<sequence length="269" mass="30518">MPELPEMETYKNLLNQKIAGQVILDAEIGRVKSINVPTESFLSKVKLQTVVKVERRAKHLVFFLSNDCILVLHLMLGGWMFFGKEADKPDRTVQITLKFGENSLYFIGLRLGYLHVFNKESAAAELSDLGPEPLNAGFTLDFFLNLLRNKRGRLKTKLVDQHFISGIGNCYSDEICFEAHILPVRDISSLNPAERTSLYEAVQFVLKDAIRFGGYMENPLYAGDQLTGGYDEKCRVYDRKGEPCARCGTPITKEMISSRKTFYCTHCQK</sequence>
<dbReference type="SUPFAM" id="SSF81624">
    <property type="entry name" value="N-terminal domain of MutM-like DNA repair proteins"/>
    <property type="match status" value="1"/>
</dbReference>
<comment type="caution">
    <text evidence="23">The sequence shown here is derived from an EMBL/GenBank/DDBJ whole genome shotgun (WGS) entry which is preliminary data.</text>
</comment>
<dbReference type="EC" id="3.2.2.23" evidence="4"/>
<evidence type="ECO:0000259" key="21">
    <source>
        <dbReference type="PROSITE" id="PS51066"/>
    </source>
</evidence>
<evidence type="ECO:0000313" key="23">
    <source>
        <dbReference type="EMBL" id="PLT30608.1"/>
    </source>
</evidence>
<dbReference type="GO" id="GO:0006284">
    <property type="term" value="P:base-excision repair"/>
    <property type="evidence" value="ECO:0007669"/>
    <property type="project" value="InterPro"/>
</dbReference>
<dbReference type="Pfam" id="PF01149">
    <property type="entry name" value="Fapy_DNA_glyco"/>
    <property type="match status" value="1"/>
</dbReference>
<evidence type="ECO:0000256" key="12">
    <source>
        <dbReference type="ARBA" id="ARBA00023125"/>
    </source>
</evidence>
<dbReference type="AlphaFoldDB" id="A0A2N5M8B5"/>
<evidence type="ECO:0000256" key="5">
    <source>
        <dbReference type="ARBA" id="ARBA00012720"/>
    </source>
</evidence>
<gene>
    <name evidence="23" type="ORF">CUU66_07115</name>
</gene>
<keyword evidence="23" id="KW-0255">Endonuclease</keyword>
<dbReference type="RefSeq" id="WP_101640982.1">
    <property type="nucleotide sequence ID" value="NZ_PGUY01000020.1"/>
</dbReference>
<dbReference type="EC" id="4.2.99.18" evidence="5"/>
<dbReference type="InterPro" id="IPR000214">
    <property type="entry name" value="Znf_DNA_glyclase/AP_lyase"/>
</dbReference>
<dbReference type="PROSITE" id="PS51066">
    <property type="entry name" value="ZF_FPG_2"/>
    <property type="match status" value="1"/>
</dbReference>
<keyword evidence="15" id="KW-0511">Multifunctional enzyme</keyword>
<feature type="domain" description="FPG-type" evidence="21">
    <location>
        <begin position="235"/>
        <end position="269"/>
    </location>
</feature>
<comment type="catalytic activity">
    <reaction evidence="18">
        <text>2'-deoxyribonucleotide-(2'-deoxyribose 5'-phosphate)-2'-deoxyribonucleotide-DNA = a 3'-end 2'-deoxyribonucleotide-(2,3-dehydro-2,3-deoxyribose 5'-phosphate)-DNA + a 5'-end 5'-phospho-2'-deoxyribonucleoside-DNA + H(+)</text>
        <dbReference type="Rhea" id="RHEA:66592"/>
        <dbReference type="Rhea" id="RHEA-COMP:13180"/>
        <dbReference type="Rhea" id="RHEA-COMP:16897"/>
        <dbReference type="Rhea" id="RHEA-COMP:17067"/>
        <dbReference type="ChEBI" id="CHEBI:15378"/>
        <dbReference type="ChEBI" id="CHEBI:136412"/>
        <dbReference type="ChEBI" id="CHEBI:157695"/>
        <dbReference type="ChEBI" id="CHEBI:167181"/>
        <dbReference type="EC" id="4.2.99.18"/>
    </reaction>
</comment>
<keyword evidence="16" id="KW-0326">Glycosidase</keyword>
<keyword evidence="20" id="KW-1133">Transmembrane helix</keyword>
<dbReference type="InterPro" id="IPR010979">
    <property type="entry name" value="Ribosomal_uS13-like_H2TH"/>
</dbReference>
<comment type="cofactor">
    <cofactor evidence="2">
        <name>Zn(2+)</name>
        <dbReference type="ChEBI" id="CHEBI:29105"/>
    </cofactor>
</comment>
<evidence type="ECO:0000256" key="4">
    <source>
        <dbReference type="ARBA" id="ARBA00012024"/>
    </source>
</evidence>
<keyword evidence="13" id="KW-0234">DNA repair</keyword>
<dbReference type="EMBL" id="PGUY01000020">
    <property type="protein sequence ID" value="PLT30608.1"/>
    <property type="molecule type" value="Genomic_DNA"/>
</dbReference>
<evidence type="ECO:0000256" key="15">
    <source>
        <dbReference type="ARBA" id="ARBA00023268"/>
    </source>
</evidence>
<dbReference type="OrthoDB" id="9800855at2"/>
<evidence type="ECO:0000256" key="17">
    <source>
        <dbReference type="ARBA" id="ARBA00030638"/>
    </source>
</evidence>
<evidence type="ECO:0000256" key="14">
    <source>
        <dbReference type="ARBA" id="ARBA00023239"/>
    </source>
</evidence>
<reference evidence="23 24" key="1">
    <citation type="submission" date="2017-11" db="EMBL/GenBank/DDBJ databases">
        <title>Comparitive Functional Genomics of Dry Heat Resistant strains isolated from the Viking Spacecraft.</title>
        <authorList>
            <person name="Seuylemezian A."/>
            <person name="Cooper K."/>
            <person name="Vaishampayan P."/>
        </authorList>
    </citation>
    <scope>NUCLEOTIDE SEQUENCE [LARGE SCALE GENOMIC DNA]</scope>
    <source>
        <strain evidence="23 24">V1-29</strain>
    </source>
</reference>
<organism evidence="23 24">
    <name type="scientific">Peribacillus deserti</name>
    <dbReference type="NCBI Taxonomy" id="673318"/>
    <lineage>
        <taxon>Bacteria</taxon>
        <taxon>Bacillati</taxon>
        <taxon>Bacillota</taxon>
        <taxon>Bacilli</taxon>
        <taxon>Bacillales</taxon>
        <taxon>Bacillaceae</taxon>
        <taxon>Peribacillus</taxon>
    </lineage>
</organism>
<evidence type="ECO:0000256" key="16">
    <source>
        <dbReference type="ARBA" id="ARBA00023295"/>
    </source>
</evidence>
<evidence type="ECO:0000256" key="7">
    <source>
        <dbReference type="ARBA" id="ARBA00022723"/>
    </source>
</evidence>
<keyword evidence="9 19" id="KW-0863">Zinc-finger</keyword>
<evidence type="ECO:0000256" key="2">
    <source>
        <dbReference type="ARBA" id="ARBA00001947"/>
    </source>
</evidence>
<dbReference type="SMART" id="SM01232">
    <property type="entry name" value="H2TH"/>
    <property type="match status" value="1"/>
</dbReference>
<dbReference type="SUPFAM" id="SSF57716">
    <property type="entry name" value="Glucocorticoid receptor-like (DNA-binding domain)"/>
    <property type="match status" value="1"/>
</dbReference>
<dbReference type="SUPFAM" id="SSF46946">
    <property type="entry name" value="S13-like H2TH domain"/>
    <property type="match status" value="1"/>
</dbReference>
<dbReference type="GO" id="GO:0008270">
    <property type="term" value="F:zinc ion binding"/>
    <property type="evidence" value="ECO:0007669"/>
    <property type="project" value="UniProtKB-KW"/>
</dbReference>